<evidence type="ECO:0000256" key="11">
    <source>
        <dbReference type="PIRSR" id="PIRSR005557-2"/>
    </source>
</evidence>
<dbReference type="Pfam" id="PF00777">
    <property type="entry name" value="Glyco_transf_29"/>
    <property type="match status" value="2"/>
</dbReference>
<dbReference type="FunFam" id="3.90.1480.20:FF:000015">
    <property type="entry name" value="Lactosylceramide alpha-2,3-sialyltransferase"/>
    <property type="match status" value="1"/>
</dbReference>
<keyword evidence="3" id="KW-0328">Glycosyltransferase</keyword>
<dbReference type="GO" id="GO:0000139">
    <property type="term" value="C:Golgi membrane"/>
    <property type="evidence" value="ECO:0007669"/>
    <property type="project" value="UniProtKB-SubCell"/>
</dbReference>
<dbReference type="PANTHER" id="PTHR13713">
    <property type="entry name" value="SIALYLTRANSFERASE"/>
    <property type="match status" value="1"/>
</dbReference>
<dbReference type="GO" id="GO:0009247">
    <property type="term" value="P:glycolipid biosynthetic process"/>
    <property type="evidence" value="ECO:0007669"/>
    <property type="project" value="TreeGrafter"/>
</dbReference>
<keyword evidence="9 12" id="KW-0472">Membrane</keyword>
<dbReference type="Ensembl" id="ENSGACT00000067918.1">
    <property type="protein sequence ID" value="ENSGACP00000071856.1"/>
    <property type="gene ID" value="ENSGACG00000006559.2"/>
</dbReference>
<keyword evidence="6" id="KW-0735">Signal-anchor</keyword>
<keyword evidence="8" id="KW-0333">Golgi apparatus</keyword>
<evidence type="ECO:0000256" key="5">
    <source>
        <dbReference type="ARBA" id="ARBA00022692"/>
    </source>
</evidence>
<organism evidence="13 14">
    <name type="scientific">Gasterosteus aculeatus aculeatus</name>
    <name type="common">three-spined stickleback</name>
    <dbReference type="NCBI Taxonomy" id="481459"/>
    <lineage>
        <taxon>Eukaryota</taxon>
        <taxon>Metazoa</taxon>
        <taxon>Chordata</taxon>
        <taxon>Craniata</taxon>
        <taxon>Vertebrata</taxon>
        <taxon>Euteleostomi</taxon>
        <taxon>Actinopterygii</taxon>
        <taxon>Neopterygii</taxon>
        <taxon>Teleostei</taxon>
        <taxon>Neoteleostei</taxon>
        <taxon>Acanthomorphata</taxon>
        <taxon>Eupercaria</taxon>
        <taxon>Perciformes</taxon>
        <taxon>Cottioidei</taxon>
        <taxon>Gasterosteales</taxon>
        <taxon>Gasterosteidae</taxon>
        <taxon>Gasterosteus</taxon>
    </lineage>
</organism>
<protein>
    <submittedName>
        <fullName evidence="13">ST3 beta-galactoside alpha-2,3-sialyltransferase 4</fullName>
    </submittedName>
</protein>
<dbReference type="Gene3D" id="3.90.1480.20">
    <property type="entry name" value="Glycosyl transferase family 29"/>
    <property type="match status" value="1"/>
</dbReference>
<evidence type="ECO:0000313" key="13">
    <source>
        <dbReference type="Ensembl" id="ENSGACP00000071856.1"/>
    </source>
</evidence>
<dbReference type="InterPro" id="IPR051142">
    <property type="entry name" value="Glycosyltransferase_29"/>
</dbReference>
<comment type="subcellular location">
    <subcellularLocation>
        <location evidence="1">Golgi apparatus membrane</location>
        <topology evidence="1">Single-pass type II membrane protein</topology>
    </subcellularLocation>
</comment>
<keyword evidence="4" id="KW-0808">Transferase</keyword>
<evidence type="ECO:0000256" key="4">
    <source>
        <dbReference type="ARBA" id="ARBA00022679"/>
    </source>
</evidence>
<sequence length="386" mass="43984">MSPNSTKTWCLRLFPILLFFISCVTFYCSYAIIQSYAGTNRSPNSSKSLCGGWLTQKKWESLNFNVSRQTKLFLKLEDFFWREHLASRLALPYGVKGSEPLLLKALAVLADYQVPDNIQNLECRTCVVIGNGFAIKNSSLGSIINKYDVVIRSTGKASWCEQKLYCTSGRFVLSNQKTPLRKGTGAGNRCGRNTPLRLNDAPVKGYEDDVGNKTTMRFFYPESASFNPGQHNEAGTLMVLVPFKQQDLRWLKEILYNEKRVRKGFWKPPPQIWLGDTNKIRVLDPHFLHQTADRLLRIPLHPNSKQQPVHPTTGILAVFVALNYCDVVHVAGFGYPKTNSPRHPIHYYGFDTMRSMKNSYHDLDHEAQALRRLENSGAILYLHPHL</sequence>
<feature type="disulfide bond" evidence="11">
    <location>
        <begin position="126"/>
        <end position="325"/>
    </location>
</feature>
<reference evidence="13" key="2">
    <citation type="submission" date="2025-08" db="UniProtKB">
        <authorList>
            <consortium name="Ensembl"/>
        </authorList>
    </citation>
    <scope>IDENTIFICATION</scope>
</reference>
<proteinExistence type="inferred from homology"/>
<evidence type="ECO:0000256" key="3">
    <source>
        <dbReference type="ARBA" id="ARBA00022676"/>
    </source>
</evidence>
<evidence type="ECO:0000256" key="12">
    <source>
        <dbReference type="SAM" id="Phobius"/>
    </source>
</evidence>
<reference evidence="13 14" key="1">
    <citation type="journal article" date="2021" name="G3 (Bethesda)">
        <title>Improved contiguity of the threespine stickleback genome using long-read sequencing.</title>
        <authorList>
            <person name="Nath S."/>
            <person name="Shaw D.E."/>
            <person name="White M.A."/>
        </authorList>
    </citation>
    <scope>NUCLEOTIDE SEQUENCE [LARGE SCALE GENOMIC DNA]</scope>
    <source>
        <strain evidence="13 14">Lake Benthic</strain>
    </source>
</reference>
<dbReference type="GeneTree" id="ENSGT00940000158893"/>
<evidence type="ECO:0000256" key="7">
    <source>
        <dbReference type="ARBA" id="ARBA00022989"/>
    </source>
</evidence>
<dbReference type="Proteomes" id="UP000007635">
    <property type="component" value="Chromosome I"/>
</dbReference>
<keyword evidence="10" id="KW-0325">Glycoprotein</keyword>
<dbReference type="InterPro" id="IPR001675">
    <property type="entry name" value="Glyco_trans_29"/>
</dbReference>
<evidence type="ECO:0000256" key="1">
    <source>
        <dbReference type="ARBA" id="ARBA00004323"/>
    </source>
</evidence>
<dbReference type="InterPro" id="IPR038578">
    <property type="entry name" value="GT29-like_sf"/>
</dbReference>
<evidence type="ECO:0000313" key="14">
    <source>
        <dbReference type="Proteomes" id="UP000007635"/>
    </source>
</evidence>
<dbReference type="PIRSF" id="PIRSF005557">
    <property type="entry name" value="Sialyl_trans"/>
    <property type="match status" value="1"/>
</dbReference>
<reference evidence="13" key="3">
    <citation type="submission" date="2025-09" db="UniProtKB">
        <authorList>
            <consortium name="Ensembl"/>
        </authorList>
    </citation>
    <scope>IDENTIFICATION</scope>
</reference>
<name>A0AAQ4S6V9_GASAC</name>
<dbReference type="PROSITE" id="PS51257">
    <property type="entry name" value="PROKAR_LIPOPROTEIN"/>
    <property type="match status" value="1"/>
</dbReference>
<feature type="transmembrane region" description="Helical" evidence="12">
    <location>
        <begin position="12"/>
        <end position="33"/>
    </location>
</feature>
<accession>A0AAQ4S6V9</accession>
<evidence type="ECO:0000256" key="2">
    <source>
        <dbReference type="ARBA" id="ARBA00006003"/>
    </source>
</evidence>
<dbReference type="GO" id="GO:0008373">
    <property type="term" value="F:sialyltransferase activity"/>
    <property type="evidence" value="ECO:0007669"/>
    <property type="project" value="InterPro"/>
</dbReference>
<comment type="similarity">
    <text evidence="2">Belongs to the glycosyltransferase 29 family.</text>
</comment>
<keyword evidence="14" id="KW-1185">Reference proteome</keyword>
<keyword evidence="7 12" id="KW-1133">Transmembrane helix</keyword>
<evidence type="ECO:0000256" key="9">
    <source>
        <dbReference type="ARBA" id="ARBA00023136"/>
    </source>
</evidence>
<dbReference type="PANTHER" id="PTHR13713:SF95">
    <property type="entry name" value="CMP-N-ACETYLNEURAMINATE-BETA-GALACTOSAMIDE- ALPHA-2,3-SIALYLTRANSFERASE 4 ISOFORM 1"/>
    <property type="match status" value="1"/>
</dbReference>
<dbReference type="InterPro" id="IPR012163">
    <property type="entry name" value="Sialyl_trans"/>
</dbReference>
<dbReference type="AlphaFoldDB" id="A0AAQ4S6V9"/>
<keyword evidence="5 12" id="KW-0812">Transmembrane</keyword>
<evidence type="ECO:0000256" key="8">
    <source>
        <dbReference type="ARBA" id="ARBA00023034"/>
    </source>
</evidence>
<evidence type="ECO:0000256" key="10">
    <source>
        <dbReference type="ARBA" id="ARBA00023180"/>
    </source>
</evidence>
<evidence type="ECO:0000256" key="6">
    <source>
        <dbReference type="ARBA" id="ARBA00022968"/>
    </source>
</evidence>